<organism evidence="2">
    <name type="scientific">uncultured Brucella sp</name>
    <dbReference type="NCBI Taxonomy" id="577589"/>
    <lineage>
        <taxon>Bacteria</taxon>
        <taxon>Pseudomonadati</taxon>
        <taxon>Pseudomonadota</taxon>
        <taxon>Alphaproteobacteria</taxon>
        <taxon>Hyphomicrobiales</taxon>
        <taxon>Brucellaceae</taxon>
        <taxon>Brucella/Ochrobactrum group</taxon>
        <taxon>Brucella</taxon>
        <taxon>environmental samples</taxon>
    </lineage>
</organism>
<accession>A0A060C1Z2</accession>
<keyword evidence="1" id="KW-0472">Membrane</keyword>
<protein>
    <submittedName>
        <fullName evidence="2">CAZy families GT83 protein</fullName>
    </submittedName>
</protein>
<sequence length="115" mass="13032">AIFPLVFFTPAANVLITYVLPGLPAAAILTTMMWRRYFPNSEVWLKIGIAEIVVAAVGLCIACFAHYAGFLPSQKRILEHFPKSEVLGIWDKRNFSAEFYHDGNIKYLYNETGFE</sequence>
<reference evidence="2" key="1">
    <citation type="journal article" date="2013" name="Environ. Microbiol.">
        <title>Seasonally variable intestinal metagenomes of the red palm weevil (Rhynchophorus ferrugineus).</title>
        <authorList>
            <person name="Jia S."/>
            <person name="Zhang X."/>
            <person name="Zhang G."/>
            <person name="Yin A."/>
            <person name="Zhang S."/>
            <person name="Li F."/>
            <person name="Wang L."/>
            <person name="Zhao D."/>
            <person name="Yun Q."/>
            <person name="Tala"/>
            <person name="Wang J."/>
            <person name="Sun G."/>
            <person name="Baabdullah M."/>
            <person name="Yu X."/>
            <person name="Hu S."/>
            <person name="Al-Mssallem I.S."/>
            <person name="Yu J."/>
        </authorList>
    </citation>
    <scope>NUCLEOTIDE SEQUENCE</scope>
</reference>
<keyword evidence="1" id="KW-1133">Transmembrane helix</keyword>
<evidence type="ECO:0000256" key="1">
    <source>
        <dbReference type="SAM" id="Phobius"/>
    </source>
</evidence>
<name>A0A060C1Z2_9HYPH</name>
<proteinExistence type="predicted"/>
<evidence type="ECO:0000313" key="2">
    <source>
        <dbReference type="EMBL" id="AIA86766.1"/>
    </source>
</evidence>
<feature type="non-terminal residue" evidence="2">
    <location>
        <position position="1"/>
    </location>
</feature>
<dbReference type="AlphaFoldDB" id="A0A060C1Z2"/>
<feature type="transmembrane region" description="Helical" evidence="1">
    <location>
        <begin position="43"/>
        <end position="68"/>
    </location>
</feature>
<feature type="transmembrane region" description="Helical" evidence="1">
    <location>
        <begin position="12"/>
        <end position="31"/>
    </location>
</feature>
<dbReference type="EMBL" id="KF119500">
    <property type="protein sequence ID" value="AIA86766.1"/>
    <property type="molecule type" value="Genomic_DNA"/>
</dbReference>
<keyword evidence="1" id="KW-0812">Transmembrane</keyword>